<name>A0AAJ6NEQ0_9PAST</name>
<sequence length="94" mass="11112">MKIQHKPLNRNNQIMLGFVSKIHETIELLNDMGLSVINLDLKTKSPVIRVDRNHITDQLEAEHKAFTYIRKGREYHEVQMQLNGCVIVWRKYLV</sequence>
<evidence type="ECO:0000313" key="2">
    <source>
        <dbReference type="Proteomes" id="UP001231736"/>
    </source>
</evidence>
<proteinExistence type="predicted"/>
<dbReference type="AlphaFoldDB" id="A0AAJ6NEQ0"/>
<dbReference type="Proteomes" id="UP001231736">
    <property type="component" value="Unassembled WGS sequence"/>
</dbReference>
<dbReference type="EMBL" id="JASAYT010000026">
    <property type="protein sequence ID" value="MDP8175419.1"/>
    <property type="molecule type" value="Genomic_DNA"/>
</dbReference>
<dbReference type="RefSeq" id="WP_306376326.1">
    <property type="nucleotide sequence ID" value="NZ_JASAYT010000026.1"/>
</dbReference>
<gene>
    <name evidence="1" type="ORF">QJU97_08115</name>
</gene>
<reference evidence="1" key="1">
    <citation type="journal article" date="2023" name="Front. Microbiol.">
        <title>Phylogeography and host specificity of Pasteurellaceae pathogenic to sea-farmed fish in the north-east Atlantic.</title>
        <authorList>
            <person name="Gulla S."/>
            <person name="Colquhoun D.J."/>
            <person name="Olsen A.B."/>
            <person name="Spilsberg B."/>
            <person name="Lagesen K."/>
            <person name="Aakesson C.P."/>
            <person name="Strom S."/>
            <person name="Manji F."/>
            <person name="Birkbeck T.H."/>
            <person name="Nilsen H.K."/>
        </authorList>
    </citation>
    <scope>NUCLEOTIDE SEQUENCE</scope>
    <source>
        <strain evidence="1">98B1</strain>
    </source>
</reference>
<comment type="caution">
    <text evidence="1">The sequence shown here is derived from an EMBL/GenBank/DDBJ whole genome shotgun (WGS) entry which is preliminary data.</text>
</comment>
<evidence type="ECO:0000313" key="1">
    <source>
        <dbReference type="EMBL" id="MDP8175419.1"/>
    </source>
</evidence>
<organism evidence="1 2">
    <name type="scientific">Phocoenobacter skyensis</name>
    <dbReference type="NCBI Taxonomy" id="97481"/>
    <lineage>
        <taxon>Bacteria</taxon>
        <taxon>Pseudomonadati</taxon>
        <taxon>Pseudomonadota</taxon>
        <taxon>Gammaproteobacteria</taxon>
        <taxon>Pasteurellales</taxon>
        <taxon>Pasteurellaceae</taxon>
        <taxon>Phocoenobacter</taxon>
    </lineage>
</organism>
<protein>
    <submittedName>
        <fullName evidence="1">Uncharacterized protein</fullName>
    </submittedName>
</protein>
<accession>A0AAJ6NEQ0</accession>